<evidence type="ECO:0000256" key="2">
    <source>
        <dbReference type="SAM" id="MobiDB-lite"/>
    </source>
</evidence>
<proteinExistence type="predicted"/>
<dbReference type="Pfam" id="PF14111">
    <property type="entry name" value="DUF4283"/>
    <property type="match status" value="1"/>
</dbReference>
<evidence type="ECO:0008006" key="7">
    <source>
        <dbReference type="Google" id="ProtNLM"/>
    </source>
</evidence>
<evidence type="ECO:0000313" key="6">
    <source>
        <dbReference type="Proteomes" id="UP001165190"/>
    </source>
</evidence>
<feature type="coiled-coil region" evidence="1">
    <location>
        <begin position="5"/>
        <end position="32"/>
    </location>
</feature>
<feature type="domain" description="DUF4283" evidence="3">
    <location>
        <begin position="38"/>
        <end position="117"/>
    </location>
</feature>
<name>A0A9W7MHT0_HIBTR</name>
<dbReference type="Pfam" id="PF14392">
    <property type="entry name" value="zf-CCHC_4"/>
    <property type="match status" value="1"/>
</dbReference>
<keyword evidence="6" id="KW-1185">Reference proteome</keyword>
<sequence>MEEEVAKLMNDLKFTEEEIQDMEESDMLLKKEIQGSERWLVGKLISPTMVDGDQLTKVFTAVWRRQPLQEASELGPNQFLFKFQNLEDRNYVLERVPWTFNGDLLALQPFEGKLSPSEYNFSILPIWIRIYDLPLVGMNAEIGKSLGGKFGVCLMADLRKGGGRLGQYMRVRVEIDITKPLRRYVICGKKQDGSPRVCWAKYERLPNFCHWCGLIGHPLDLCPILPENWKTQQLQFGDWLRVTFKTRQVAQDTKEIGLIHFPNDGSKASSSKKINEVVEENAMATSFTSQKGKNATMSATKNKSAKRVLQGKYEVSNPVGPKKTRSMSATVSNAVEVGVEALSPMKTSDPTVEADTQPRREQ</sequence>
<dbReference type="EMBL" id="BSYR01000041">
    <property type="protein sequence ID" value="GMJ04853.1"/>
    <property type="molecule type" value="Genomic_DNA"/>
</dbReference>
<evidence type="ECO:0000256" key="1">
    <source>
        <dbReference type="SAM" id="Coils"/>
    </source>
</evidence>
<dbReference type="InterPro" id="IPR025836">
    <property type="entry name" value="Zn_knuckle_CX2CX4HX4C"/>
</dbReference>
<organism evidence="5 6">
    <name type="scientific">Hibiscus trionum</name>
    <name type="common">Flower of an hour</name>
    <dbReference type="NCBI Taxonomy" id="183268"/>
    <lineage>
        <taxon>Eukaryota</taxon>
        <taxon>Viridiplantae</taxon>
        <taxon>Streptophyta</taxon>
        <taxon>Embryophyta</taxon>
        <taxon>Tracheophyta</taxon>
        <taxon>Spermatophyta</taxon>
        <taxon>Magnoliopsida</taxon>
        <taxon>eudicotyledons</taxon>
        <taxon>Gunneridae</taxon>
        <taxon>Pentapetalae</taxon>
        <taxon>rosids</taxon>
        <taxon>malvids</taxon>
        <taxon>Malvales</taxon>
        <taxon>Malvaceae</taxon>
        <taxon>Malvoideae</taxon>
        <taxon>Hibiscus</taxon>
    </lineage>
</organism>
<dbReference type="InterPro" id="IPR040256">
    <property type="entry name" value="At4g02000-like"/>
</dbReference>
<accession>A0A9W7MHT0</accession>
<feature type="domain" description="Zinc knuckle CX2CX4HX4C" evidence="4">
    <location>
        <begin position="175"/>
        <end position="223"/>
    </location>
</feature>
<dbReference type="OrthoDB" id="978193at2759"/>
<dbReference type="Proteomes" id="UP001165190">
    <property type="component" value="Unassembled WGS sequence"/>
</dbReference>
<dbReference type="PANTHER" id="PTHR31286">
    <property type="entry name" value="GLYCINE-RICH CELL WALL STRUCTURAL PROTEIN 1.8-LIKE"/>
    <property type="match status" value="1"/>
</dbReference>
<gene>
    <name evidence="5" type="ORF">HRI_004154500</name>
</gene>
<evidence type="ECO:0000313" key="5">
    <source>
        <dbReference type="EMBL" id="GMJ04853.1"/>
    </source>
</evidence>
<comment type="caution">
    <text evidence="5">The sequence shown here is derived from an EMBL/GenBank/DDBJ whole genome shotgun (WGS) entry which is preliminary data.</text>
</comment>
<protein>
    <recommendedName>
        <fullName evidence="7">DUF4283 domain-containing protein</fullName>
    </recommendedName>
</protein>
<feature type="compositionally biased region" description="Polar residues" evidence="2">
    <location>
        <begin position="288"/>
        <end position="302"/>
    </location>
</feature>
<evidence type="ECO:0000259" key="3">
    <source>
        <dbReference type="Pfam" id="PF14111"/>
    </source>
</evidence>
<feature type="region of interest" description="Disordered" evidence="2">
    <location>
        <begin position="288"/>
        <end position="308"/>
    </location>
</feature>
<reference evidence="5" key="1">
    <citation type="submission" date="2023-05" db="EMBL/GenBank/DDBJ databases">
        <title>Genome and transcriptome analyses reveal genes involved in the formation of fine ridges on petal epidermal cells in Hibiscus trionum.</title>
        <authorList>
            <person name="Koshimizu S."/>
            <person name="Masuda S."/>
            <person name="Ishii T."/>
            <person name="Shirasu K."/>
            <person name="Hoshino A."/>
            <person name="Arita M."/>
        </authorList>
    </citation>
    <scope>NUCLEOTIDE SEQUENCE</scope>
    <source>
        <strain evidence="5">Hamamatsu line</strain>
    </source>
</reference>
<dbReference type="InterPro" id="IPR025558">
    <property type="entry name" value="DUF4283"/>
</dbReference>
<evidence type="ECO:0000259" key="4">
    <source>
        <dbReference type="Pfam" id="PF14392"/>
    </source>
</evidence>
<dbReference type="PANTHER" id="PTHR31286:SF178">
    <property type="entry name" value="DUF4283 DOMAIN-CONTAINING PROTEIN"/>
    <property type="match status" value="1"/>
</dbReference>
<keyword evidence="1" id="KW-0175">Coiled coil</keyword>
<feature type="region of interest" description="Disordered" evidence="2">
    <location>
        <begin position="340"/>
        <end position="362"/>
    </location>
</feature>
<dbReference type="AlphaFoldDB" id="A0A9W7MHT0"/>